<organism evidence="1 2">
    <name type="scientific">Trichonephila clavata</name>
    <name type="common">Joro spider</name>
    <name type="synonym">Nephila clavata</name>
    <dbReference type="NCBI Taxonomy" id="2740835"/>
    <lineage>
        <taxon>Eukaryota</taxon>
        <taxon>Metazoa</taxon>
        <taxon>Ecdysozoa</taxon>
        <taxon>Arthropoda</taxon>
        <taxon>Chelicerata</taxon>
        <taxon>Arachnida</taxon>
        <taxon>Araneae</taxon>
        <taxon>Araneomorphae</taxon>
        <taxon>Entelegynae</taxon>
        <taxon>Araneoidea</taxon>
        <taxon>Nephilidae</taxon>
        <taxon>Trichonephila</taxon>
    </lineage>
</organism>
<keyword evidence="2" id="KW-1185">Reference proteome</keyword>
<gene>
    <name evidence="1" type="ORF">TNCT_650101</name>
</gene>
<dbReference type="Proteomes" id="UP000887116">
    <property type="component" value="Unassembled WGS sequence"/>
</dbReference>
<name>A0A8X6J0A8_TRICU</name>
<reference evidence="1" key="1">
    <citation type="submission" date="2020-07" db="EMBL/GenBank/DDBJ databases">
        <title>Multicomponent nature underlies the extraordinary mechanical properties of spider dragline silk.</title>
        <authorList>
            <person name="Kono N."/>
            <person name="Nakamura H."/>
            <person name="Mori M."/>
            <person name="Yoshida Y."/>
            <person name="Ohtoshi R."/>
            <person name="Malay A.D."/>
            <person name="Moran D.A.P."/>
            <person name="Tomita M."/>
            <person name="Numata K."/>
            <person name="Arakawa K."/>
        </authorList>
    </citation>
    <scope>NUCLEOTIDE SEQUENCE</scope>
</reference>
<comment type="caution">
    <text evidence="1">The sequence shown here is derived from an EMBL/GenBank/DDBJ whole genome shotgun (WGS) entry which is preliminary data.</text>
</comment>
<accession>A0A8X6J0A8</accession>
<protein>
    <submittedName>
        <fullName evidence="1">Uncharacterized protein</fullName>
    </submittedName>
</protein>
<dbReference type="EMBL" id="BMAO01007238">
    <property type="protein sequence ID" value="GFR14595.1"/>
    <property type="molecule type" value="Genomic_DNA"/>
</dbReference>
<proteinExistence type="predicted"/>
<evidence type="ECO:0000313" key="1">
    <source>
        <dbReference type="EMBL" id="GFR14595.1"/>
    </source>
</evidence>
<sequence>MLLRVHAVKPSLHSPYRAVFKPGEKNFNLLINRKEFSISVGRIKSAHLNADSPFSIQTSAATNSKTSNDSSVLLSNP</sequence>
<dbReference type="AlphaFoldDB" id="A0A8X6J0A8"/>
<evidence type="ECO:0000313" key="2">
    <source>
        <dbReference type="Proteomes" id="UP000887116"/>
    </source>
</evidence>